<evidence type="ECO:0000313" key="4">
    <source>
        <dbReference type="Proteomes" id="UP000696280"/>
    </source>
</evidence>
<keyword evidence="4" id="KW-1185">Reference proteome</keyword>
<gene>
    <name evidence="3" type="ORF">HYFRA_00012123</name>
</gene>
<feature type="compositionally biased region" description="Basic and acidic residues" evidence="1">
    <location>
        <begin position="574"/>
        <end position="592"/>
    </location>
</feature>
<keyword evidence="2" id="KW-0812">Transmembrane</keyword>
<comment type="caution">
    <text evidence="3">The sequence shown here is derived from an EMBL/GenBank/DDBJ whole genome shotgun (WGS) entry which is preliminary data.</text>
</comment>
<keyword evidence="2" id="KW-0472">Membrane</keyword>
<dbReference type="Proteomes" id="UP000696280">
    <property type="component" value="Unassembled WGS sequence"/>
</dbReference>
<feature type="region of interest" description="Disordered" evidence="1">
    <location>
        <begin position="545"/>
        <end position="601"/>
    </location>
</feature>
<dbReference type="OrthoDB" id="3540210at2759"/>
<sequence>MMGGSPVYVGVWQNFCEHLVFGSTITLEESHGNILSNVLALLVQSAGQSFWTIISYIIHQSRNNRQSEHPLFYQQQSVLRNSGSALTAALRLSQLSFSWRKRTGLTTSQYCFRSTLHYIFVAFSISFGFALASVFSSKVTQFASPQVLLLPDDCGFYESRNYTNTANAKRALWTDAVAATYANSCYNQDTNLMCDTYMVKEINSTDMESTDVRCPFPKGVCNGTARIRDTKFQNTADILGVNTRASDRLLFRKRATCAPLNLGKYITKFNKTIFIDGKHTKQQRQEVTQIYLGGRGGDGIENTNDMKNGMKKFNPKDLTYEYFNVNWVTSPGYQLQAIHAETASKQYSDWKPIEGFNKNDSDTVVFIMSSSGIAYRSNITDPFFRANKSSGTDEMSFDGNEGKKPIFRPPHPITSIGCIDQYQICNPNMVRGDPNSARGAEIRGCTPLIAAGDIPFFSAQLELNSLQSSTAVILGHHLQESGIYNTVSSQGQSGLKAHGTSYTIEDTVVQVGNKTELIWQNEMDYWFFSSLASLQMNFVQMVTDKSDPQGFQKSKKGRQGSGHDNRHDNRHGKGHDNGHGKGHDKVHGKGQDNENDNGYEYTTDQLSRKAGFIRLNTSSAEDTICASQMVRIMDGYQNFSLIGIILIVFFSILLNIIAVYIHVIGGKIQQIVFGNPLARVSWTSDGYLQLQRMAYEGAGYEGWHQCATDDVPLLRDVEKLGGLDISDINHPRLLRATDLLDKAKSPSLEDHQNHQVPPLRDFSTLPPYTKELPLLPMLGVNLSNTVLDTRETHSAGQQREIEQDARVNDSTTIFTTFSGATCVQNDRPLPPLPLR</sequence>
<feature type="transmembrane region" description="Helical" evidence="2">
    <location>
        <begin position="639"/>
        <end position="661"/>
    </location>
</feature>
<proteinExistence type="predicted"/>
<evidence type="ECO:0000256" key="1">
    <source>
        <dbReference type="SAM" id="MobiDB-lite"/>
    </source>
</evidence>
<feature type="transmembrane region" description="Helical" evidence="2">
    <location>
        <begin position="116"/>
        <end position="135"/>
    </location>
</feature>
<dbReference type="AlphaFoldDB" id="A0A9N9L5K4"/>
<evidence type="ECO:0000256" key="2">
    <source>
        <dbReference type="SAM" id="Phobius"/>
    </source>
</evidence>
<organism evidence="3 4">
    <name type="scientific">Hymenoscyphus fraxineus</name>
    <dbReference type="NCBI Taxonomy" id="746836"/>
    <lineage>
        <taxon>Eukaryota</taxon>
        <taxon>Fungi</taxon>
        <taxon>Dikarya</taxon>
        <taxon>Ascomycota</taxon>
        <taxon>Pezizomycotina</taxon>
        <taxon>Leotiomycetes</taxon>
        <taxon>Helotiales</taxon>
        <taxon>Helotiaceae</taxon>
        <taxon>Hymenoscyphus</taxon>
    </lineage>
</organism>
<dbReference type="EMBL" id="CAJVRL010000087">
    <property type="protein sequence ID" value="CAG8958966.1"/>
    <property type="molecule type" value="Genomic_DNA"/>
</dbReference>
<accession>A0A9N9L5K4</accession>
<evidence type="ECO:0000313" key="3">
    <source>
        <dbReference type="EMBL" id="CAG8958966.1"/>
    </source>
</evidence>
<name>A0A9N9L5K4_9HELO</name>
<protein>
    <submittedName>
        <fullName evidence="3">Uncharacterized protein</fullName>
    </submittedName>
</protein>
<reference evidence="3" key="1">
    <citation type="submission" date="2021-07" db="EMBL/GenBank/DDBJ databases">
        <authorList>
            <person name="Durling M."/>
        </authorList>
    </citation>
    <scope>NUCLEOTIDE SEQUENCE</scope>
</reference>
<keyword evidence="2" id="KW-1133">Transmembrane helix</keyword>